<comment type="pathway">
    <text evidence="2">Phospholipid metabolism; phosphatidylglycerol biosynthesis; phosphatidylglycerol from CDP-diacylglycerol: step 1/2.</text>
</comment>
<comment type="caution">
    <text evidence="18">The sequence shown here is derived from an EMBL/GenBank/DDBJ whole genome shotgun (WGS) entry which is preliminary data.</text>
</comment>
<comment type="catalytic activity">
    <reaction evidence="15">
        <text>a CDP-1,2-diacyl-sn-glycerol + sn-glycerol 3-phosphate = a 1,2-diacyl-sn-glycero-3-phospho-(1'-sn-glycero-3'-phosphate) + CMP + H(+)</text>
        <dbReference type="Rhea" id="RHEA:12593"/>
        <dbReference type="ChEBI" id="CHEBI:15378"/>
        <dbReference type="ChEBI" id="CHEBI:57597"/>
        <dbReference type="ChEBI" id="CHEBI:58332"/>
        <dbReference type="ChEBI" id="CHEBI:60110"/>
        <dbReference type="ChEBI" id="CHEBI:60377"/>
        <dbReference type="EC" id="2.7.8.5"/>
    </reaction>
</comment>
<evidence type="ECO:0000256" key="17">
    <source>
        <dbReference type="RuleBase" id="RU003750"/>
    </source>
</evidence>
<evidence type="ECO:0000256" key="14">
    <source>
        <dbReference type="ARBA" id="ARBA00023264"/>
    </source>
</evidence>
<evidence type="ECO:0000313" key="18">
    <source>
        <dbReference type="EMBL" id="MBC9206575.1"/>
    </source>
</evidence>
<dbReference type="PANTHER" id="PTHR14269">
    <property type="entry name" value="CDP-DIACYLGLYCEROL--GLYCEROL-3-PHOSPHATE 3-PHOSPHATIDYLTRANSFERASE-RELATED"/>
    <property type="match status" value="1"/>
</dbReference>
<dbReference type="InterPro" id="IPR004570">
    <property type="entry name" value="Phosphatidylglycerol_P_synth"/>
</dbReference>
<evidence type="ECO:0000256" key="16">
    <source>
        <dbReference type="NCBIfam" id="TIGR00560"/>
    </source>
</evidence>
<dbReference type="InterPro" id="IPR048254">
    <property type="entry name" value="CDP_ALCOHOL_P_TRANSF_CS"/>
</dbReference>
<protein>
    <recommendedName>
        <fullName evidence="6 16">CDP-diacylglycerol--glycerol-3-phosphate 3-phosphatidyltransferase</fullName>
        <ecNumber evidence="5 16">2.7.8.5</ecNumber>
    </recommendedName>
</protein>
<evidence type="ECO:0000256" key="13">
    <source>
        <dbReference type="ARBA" id="ARBA00023209"/>
    </source>
</evidence>
<keyword evidence="14" id="KW-1208">Phospholipid metabolism</keyword>
<evidence type="ECO:0000256" key="8">
    <source>
        <dbReference type="ARBA" id="ARBA00022679"/>
    </source>
</evidence>
<dbReference type="Gene3D" id="1.20.120.1760">
    <property type="match status" value="1"/>
</dbReference>
<dbReference type="Pfam" id="PF01066">
    <property type="entry name" value="CDP-OH_P_transf"/>
    <property type="match status" value="1"/>
</dbReference>
<gene>
    <name evidence="18" type="primary">pgsA</name>
    <name evidence="18" type="ORF">IBL26_06975</name>
</gene>
<dbReference type="EC" id="2.7.8.5" evidence="5 16"/>
<proteinExistence type="inferred from homology"/>
<comment type="pathway">
    <text evidence="3">Lipid metabolism.</text>
</comment>
<evidence type="ECO:0000256" key="15">
    <source>
        <dbReference type="ARBA" id="ARBA00048586"/>
    </source>
</evidence>
<keyword evidence="7" id="KW-0444">Lipid biosynthesis</keyword>
<keyword evidence="8 17" id="KW-0808">Transferase</keyword>
<dbReference type="PIRSF" id="PIRSF000847">
    <property type="entry name" value="Phos_ph_gly_syn"/>
    <property type="match status" value="1"/>
</dbReference>
<sequence>MPTDLPNLLTISRIAAIPLLVLLAALRTPVGDAAACAVFAIAAITDYFDGKIARERKLISAFGRMLDPIADKLLVGSALMLLAGLERLSPLGLLPAIVILLREILVSGLREFLAGLSVGLPVTRLAKWKTGMQMAALGTLLAGDTGARVLGLGFLPVSMLGEAMLWAAAVLTLVTGWDYLRAGLRHAEEQDVARSAGENLPPS</sequence>
<dbReference type="EMBL" id="JACTVA010000008">
    <property type="protein sequence ID" value="MBC9206575.1"/>
    <property type="molecule type" value="Genomic_DNA"/>
</dbReference>
<keyword evidence="19" id="KW-1185">Reference proteome</keyword>
<evidence type="ECO:0000313" key="19">
    <source>
        <dbReference type="Proteomes" id="UP000626026"/>
    </source>
</evidence>
<keyword evidence="13" id="KW-0594">Phospholipid biosynthesis</keyword>
<keyword evidence="10" id="KW-1133">Transmembrane helix</keyword>
<dbReference type="RefSeq" id="WP_187783748.1">
    <property type="nucleotide sequence ID" value="NZ_JACTVA010000008.1"/>
</dbReference>
<name>A0ABR7RKD0_9PROT</name>
<evidence type="ECO:0000256" key="4">
    <source>
        <dbReference type="ARBA" id="ARBA00010441"/>
    </source>
</evidence>
<dbReference type="Proteomes" id="UP000626026">
    <property type="component" value="Unassembled WGS sequence"/>
</dbReference>
<evidence type="ECO:0000256" key="9">
    <source>
        <dbReference type="ARBA" id="ARBA00022692"/>
    </source>
</evidence>
<dbReference type="InterPro" id="IPR050324">
    <property type="entry name" value="CDP-alcohol_PTase-I"/>
</dbReference>
<evidence type="ECO:0000256" key="6">
    <source>
        <dbReference type="ARBA" id="ARBA00014944"/>
    </source>
</evidence>
<comment type="subcellular location">
    <subcellularLocation>
        <location evidence="1">Membrane</location>
        <topology evidence="1">Multi-pass membrane protein</topology>
    </subcellularLocation>
</comment>
<dbReference type="InterPro" id="IPR000462">
    <property type="entry name" value="CDP-OH_P_trans"/>
</dbReference>
<evidence type="ECO:0000256" key="12">
    <source>
        <dbReference type="ARBA" id="ARBA00023136"/>
    </source>
</evidence>
<evidence type="ECO:0000256" key="5">
    <source>
        <dbReference type="ARBA" id="ARBA00013170"/>
    </source>
</evidence>
<keyword evidence="12" id="KW-0472">Membrane</keyword>
<keyword evidence="9" id="KW-0812">Transmembrane</keyword>
<comment type="similarity">
    <text evidence="4 17">Belongs to the CDP-alcohol phosphatidyltransferase class-I family.</text>
</comment>
<keyword evidence="11" id="KW-0443">Lipid metabolism</keyword>
<evidence type="ECO:0000256" key="11">
    <source>
        <dbReference type="ARBA" id="ARBA00023098"/>
    </source>
</evidence>
<dbReference type="PROSITE" id="PS00379">
    <property type="entry name" value="CDP_ALCOHOL_P_TRANSF"/>
    <property type="match status" value="1"/>
</dbReference>
<evidence type="ECO:0000256" key="7">
    <source>
        <dbReference type="ARBA" id="ARBA00022516"/>
    </source>
</evidence>
<dbReference type="NCBIfam" id="TIGR00560">
    <property type="entry name" value="pgsA"/>
    <property type="match status" value="1"/>
</dbReference>
<accession>A0ABR7RKD0</accession>
<evidence type="ECO:0000256" key="3">
    <source>
        <dbReference type="ARBA" id="ARBA00005189"/>
    </source>
</evidence>
<dbReference type="InterPro" id="IPR043130">
    <property type="entry name" value="CDP-OH_PTrfase_TM_dom"/>
</dbReference>
<evidence type="ECO:0000256" key="10">
    <source>
        <dbReference type="ARBA" id="ARBA00022989"/>
    </source>
</evidence>
<dbReference type="PANTHER" id="PTHR14269:SF62">
    <property type="entry name" value="CDP-DIACYLGLYCEROL--GLYCEROL-3-PHOSPHATE 3-PHOSPHATIDYLTRANSFERASE 1, CHLOROPLASTIC"/>
    <property type="match status" value="1"/>
</dbReference>
<evidence type="ECO:0000256" key="1">
    <source>
        <dbReference type="ARBA" id="ARBA00004141"/>
    </source>
</evidence>
<reference evidence="18 19" key="1">
    <citation type="journal article" date="2013" name="Int. J. Syst. Evol. Microbiol.">
        <title>Roseomonas aerophila sp. nov., isolated from air.</title>
        <authorList>
            <person name="Kim S.J."/>
            <person name="Weon H.Y."/>
            <person name="Ahn J.H."/>
            <person name="Hong S.B."/>
            <person name="Seok S.J."/>
            <person name="Whang K.S."/>
            <person name="Kwon S.W."/>
        </authorList>
    </citation>
    <scope>NUCLEOTIDE SEQUENCE [LARGE SCALE GENOMIC DNA]</scope>
    <source>
        <strain evidence="18 19">NBRC 108923</strain>
    </source>
</reference>
<dbReference type="GO" id="GO:0008444">
    <property type="term" value="F:CDP-diacylglycerol-glycerol-3-phosphate 3-phosphatidyltransferase activity"/>
    <property type="evidence" value="ECO:0007669"/>
    <property type="project" value="UniProtKB-EC"/>
</dbReference>
<evidence type="ECO:0000256" key="2">
    <source>
        <dbReference type="ARBA" id="ARBA00005042"/>
    </source>
</evidence>
<organism evidence="18 19">
    <name type="scientific">Teichococcus aerophilus</name>
    <dbReference type="NCBI Taxonomy" id="1224513"/>
    <lineage>
        <taxon>Bacteria</taxon>
        <taxon>Pseudomonadati</taxon>
        <taxon>Pseudomonadota</taxon>
        <taxon>Alphaproteobacteria</taxon>
        <taxon>Acetobacterales</taxon>
        <taxon>Roseomonadaceae</taxon>
        <taxon>Roseomonas</taxon>
    </lineage>
</organism>